<feature type="transmembrane region" description="Helical" evidence="1">
    <location>
        <begin position="32"/>
        <end position="51"/>
    </location>
</feature>
<organism evidence="2 3">
    <name type="scientific">Halorhodospira neutriphila</name>
    <dbReference type="NCBI Taxonomy" id="168379"/>
    <lineage>
        <taxon>Bacteria</taxon>
        <taxon>Pseudomonadati</taxon>
        <taxon>Pseudomonadota</taxon>
        <taxon>Gammaproteobacteria</taxon>
        <taxon>Chromatiales</taxon>
        <taxon>Ectothiorhodospiraceae</taxon>
        <taxon>Halorhodospira</taxon>
    </lineage>
</organism>
<comment type="caution">
    <text evidence="2">The sequence shown here is derived from an EMBL/GenBank/DDBJ whole genome shotgun (WGS) entry which is preliminary data.</text>
</comment>
<proteinExistence type="predicted"/>
<reference evidence="2 3" key="1">
    <citation type="journal article" date="2020" name="Microorganisms">
        <title>Osmotic Adaptation and Compatible Solute Biosynthesis of Phototrophic Bacteria as Revealed from Genome Analyses.</title>
        <authorList>
            <person name="Imhoff J.F."/>
            <person name="Rahn T."/>
            <person name="Kunzel S."/>
            <person name="Keller A."/>
            <person name="Neulinger S.C."/>
        </authorList>
    </citation>
    <scope>NUCLEOTIDE SEQUENCE [LARGE SCALE GENOMIC DNA]</scope>
    <source>
        <strain evidence="2 3">DSM 15116</strain>
    </source>
</reference>
<feature type="transmembrane region" description="Helical" evidence="1">
    <location>
        <begin position="6"/>
        <end position="25"/>
    </location>
</feature>
<evidence type="ECO:0000313" key="3">
    <source>
        <dbReference type="Proteomes" id="UP000738126"/>
    </source>
</evidence>
<feature type="transmembrane region" description="Helical" evidence="1">
    <location>
        <begin position="57"/>
        <end position="74"/>
    </location>
</feature>
<accession>A0ABS1E3A3</accession>
<keyword evidence="1" id="KW-1133">Transmembrane helix</keyword>
<name>A0ABS1E3A3_9GAMM</name>
<dbReference type="EMBL" id="NRSH01000028">
    <property type="protein sequence ID" value="MBK1726196.1"/>
    <property type="molecule type" value="Genomic_DNA"/>
</dbReference>
<gene>
    <name evidence="2" type="ORF">CKO13_03985</name>
</gene>
<keyword evidence="3" id="KW-1185">Reference proteome</keyword>
<evidence type="ECO:0000313" key="2">
    <source>
        <dbReference type="EMBL" id="MBK1726196.1"/>
    </source>
</evidence>
<keyword evidence="1" id="KW-0472">Membrane</keyword>
<protein>
    <submittedName>
        <fullName evidence="2">Uncharacterized protein</fullName>
    </submittedName>
</protein>
<sequence length="91" mass="9609">MSSLPILNVLLWGVLAAMLVLTDLTLNGVQRILVAVSLGALVGAGAAALGVSVAGQIWGFLGATAVLAIILEILRMRRRWKARQEEQAHGH</sequence>
<dbReference type="Proteomes" id="UP000738126">
    <property type="component" value="Unassembled WGS sequence"/>
</dbReference>
<evidence type="ECO:0000256" key="1">
    <source>
        <dbReference type="SAM" id="Phobius"/>
    </source>
</evidence>
<keyword evidence="1" id="KW-0812">Transmembrane</keyword>